<gene>
    <name evidence="2" type="ORF">FRACYDRAFT_184277</name>
</gene>
<name>A0A1E7FH64_9STRA</name>
<dbReference type="EMBL" id="KV784357">
    <property type="protein sequence ID" value="OEU17511.1"/>
    <property type="molecule type" value="Genomic_DNA"/>
</dbReference>
<protein>
    <recommendedName>
        <fullName evidence="1">Vacuolar membrane-associated protein Iml1 N-terminal domain-containing protein</fullName>
    </recommendedName>
</protein>
<keyword evidence="3" id="KW-1185">Reference proteome</keyword>
<dbReference type="GO" id="GO:0005096">
    <property type="term" value="F:GTPase activator activity"/>
    <property type="evidence" value="ECO:0007669"/>
    <property type="project" value="InterPro"/>
</dbReference>
<feature type="domain" description="Vacuolar membrane-associated protein Iml1 N-terminal" evidence="1">
    <location>
        <begin position="56"/>
        <end position="338"/>
    </location>
</feature>
<evidence type="ECO:0000259" key="1">
    <source>
        <dbReference type="Pfam" id="PF12257"/>
    </source>
</evidence>
<feature type="non-terminal residue" evidence="2">
    <location>
        <position position="368"/>
    </location>
</feature>
<evidence type="ECO:0000313" key="3">
    <source>
        <dbReference type="Proteomes" id="UP000095751"/>
    </source>
</evidence>
<dbReference type="Proteomes" id="UP000095751">
    <property type="component" value="Unassembled WGS sequence"/>
</dbReference>
<dbReference type="OrthoDB" id="39497at2759"/>
<dbReference type="GO" id="GO:1904262">
    <property type="term" value="P:negative regulation of TORC1 signaling"/>
    <property type="evidence" value="ECO:0007669"/>
    <property type="project" value="TreeGrafter"/>
</dbReference>
<dbReference type="InterPro" id="IPR027244">
    <property type="entry name" value="IML1"/>
</dbReference>
<dbReference type="PANTHER" id="PTHR13179:SF8">
    <property type="entry name" value="GATOR COMPLEX PROTEIN DEPDC5"/>
    <property type="match status" value="1"/>
</dbReference>
<dbReference type="InterPro" id="IPR048255">
    <property type="entry name" value="IML1_N"/>
</dbReference>
<dbReference type="PANTHER" id="PTHR13179">
    <property type="entry name" value="DEP DOMAIN CONTAINING PROTEIN 5"/>
    <property type="match status" value="1"/>
</dbReference>
<dbReference type="GO" id="GO:0010508">
    <property type="term" value="P:positive regulation of autophagy"/>
    <property type="evidence" value="ECO:0007669"/>
    <property type="project" value="TreeGrafter"/>
</dbReference>
<proteinExistence type="predicted"/>
<evidence type="ECO:0000313" key="2">
    <source>
        <dbReference type="EMBL" id="OEU17511.1"/>
    </source>
</evidence>
<dbReference type="GO" id="GO:1990130">
    <property type="term" value="C:GATOR1 complex"/>
    <property type="evidence" value="ECO:0007669"/>
    <property type="project" value="TreeGrafter"/>
</dbReference>
<organism evidence="2 3">
    <name type="scientific">Fragilariopsis cylindrus CCMP1102</name>
    <dbReference type="NCBI Taxonomy" id="635003"/>
    <lineage>
        <taxon>Eukaryota</taxon>
        <taxon>Sar</taxon>
        <taxon>Stramenopiles</taxon>
        <taxon>Ochrophyta</taxon>
        <taxon>Bacillariophyta</taxon>
        <taxon>Bacillariophyceae</taxon>
        <taxon>Bacillariophycidae</taxon>
        <taxon>Bacillariales</taxon>
        <taxon>Bacillariaceae</taxon>
        <taxon>Fragilariopsis</taxon>
    </lineage>
</organism>
<dbReference type="KEGG" id="fcy:FRACYDRAFT_184277"/>
<sequence length="368" mass="42694">MEKTLTSFKGNSRTQISVLRSVAELYNLSTYDLVTVHKIEPQDEEEVLKAVSADFVVVTIKDQFVSRGDMLLFQTKLIGSWIYEGQRLTETTRGIKAHAREIRHGNFSAKSGIVTDKTMITFRSRSARIIWLVQLSSEMWDYSSPYERQYEPESVCEIYFDQWIRFLYKLFTKWKELEVTHSLTVIFFSRTFLSNGLKSNLDSEDVYGRRFEDHYKPVIENETCTDWDSLIVRIKEEFIKYPLEVGWNLTDRKPSCASQGNLLEAINVVLNLMQYHYLDRDLHRTGQSIVIVSPGCGVFEVDKGLAGITYQRMMDNGIGSDMLSLGLPPLHIAPFFLYNVSALYYLSLEKQGIDTNETYYEVPHWMHL</sequence>
<dbReference type="InParanoid" id="A0A1E7FH64"/>
<accession>A0A1E7FH64</accession>
<dbReference type="AlphaFoldDB" id="A0A1E7FH64"/>
<reference evidence="2 3" key="1">
    <citation type="submission" date="2016-09" db="EMBL/GenBank/DDBJ databases">
        <title>Extensive genetic diversity and differential bi-allelic expression allows diatom success in the polar Southern Ocean.</title>
        <authorList>
            <consortium name="DOE Joint Genome Institute"/>
            <person name="Mock T."/>
            <person name="Otillar R.P."/>
            <person name="Strauss J."/>
            <person name="Dupont C."/>
            <person name="Frickenhaus S."/>
            <person name="Maumus F."/>
            <person name="Mcmullan M."/>
            <person name="Sanges R."/>
            <person name="Schmutz J."/>
            <person name="Toseland A."/>
            <person name="Valas R."/>
            <person name="Veluchamy A."/>
            <person name="Ward B.J."/>
            <person name="Allen A."/>
            <person name="Barry K."/>
            <person name="Falciatore A."/>
            <person name="Ferrante M."/>
            <person name="Fortunato A.E."/>
            <person name="Gloeckner G."/>
            <person name="Gruber A."/>
            <person name="Hipkin R."/>
            <person name="Janech M."/>
            <person name="Kroth P."/>
            <person name="Leese F."/>
            <person name="Lindquist E."/>
            <person name="Lyon B.R."/>
            <person name="Martin J."/>
            <person name="Mayer C."/>
            <person name="Parker M."/>
            <person name="Quesneville H."/>
            <person name="Raymond J."/>
            <person name="Uhlig C."/>
            <person name="Valentin K.U."/>
            <person name="Worden A.Z."/>
            <person name="Armbrust E.V."/>
            <person name="Bowler C."/>
            <person name="Green B."/>
            <person name="Moulton V."/>
            <person name="Van Oosterhout C."/>
            <person name="Grigoriev I."/>
        </authorList>
    </citation>
    <scope>NUCLEOTIDE SEQUENCE [LARGE SCALE GENOMIC DNA]</scope>
    <source>
        <strain evidence="2 3">CCMP1102</strain>
    </source>
</reference>
<dbReference type="Pfam" id="PF12257">
    <property type="entry name" value="IML1"/>
    <property type="match status" value="1"/>
</dbReference>